<dbReference type="PIRSF" id="PIRSF017302">
    <property type="entry name" value="Gltscr2"/>
    <property type="match status" value="1"/>
</dbReference>
<feature type="compositionally biased region" description="Basic and acidic residues" evidence="6">
    <location>
        <begin position="21"/>
        <end position="35"/>
    </location>
</feature>
<dbReference type="GO" id="GO:0005654">
    <property type="term" value="C:nucleoplasm"/>
    <property type="evidence" value="ECO:0007669"/>
    <property type="project" value="UniProtKB-SubCell"/>
</dbReference>
<keyword evidence="8" id="KW-1185">Reference proteome</keyword>
<gene>
    <name evidence="7" type="ORF">KFL_003500120</name>
</gene>
<protein>
    <recommendedName>
        <fullName evidence="2 5">Ribosome biogenesis protein NOP53</fullName>
    </recommendedName>
</protein>
<dbReference type="OrthoDB" id="5072at2759"/>
<dbReference type="PANTHER" id="PTHR14211">
    <property type="entry name" value="GLIOMA SUPPRESSOR CANDIDATE REGION GENE 2"/>
    <property type="match status" value="1"/>
</dbReference>
<dbReference type="Proteomes" id="UP000054558">
    <property type="component" value="Unassembled WGS sequence"/>
</dbReference>
<dbReference type="InterPro" id="IPR011687">
    <property type="entry name" value="Nop53/GLTSCR2"/>
</dbReference>
<evidence type="ECO:0000313" key="7">
    <source>
        <dbReference type="EMBL" id="GAQ87400.1"/>
    </source>
</evidence>
<dbReference type="GO" id="GO:0000027">
    <property type="term" value="P:ribosomal large subunit assembly"/>
    <property type="evidence" value="ECO:0000318"/>
    <property type="project" value="GO_Central"/>
</dbReference>
<dbReference type="OMA" id="TEKWTHK"/>
<feature type="compositionally biased region" description="Basic and acidic residues" evidence="6">
    <location>
        <begin position="112"/>
        <end position="126"/>
    </location>
</feature>
<feature type="region of interest" description="Disordered" evidence="6">
    <location>
        <begin position="180"/>
        <end position="250"/>
    </location>
</feature>
<dbReference type="GO" id="GO:0005730">
    <property type="term" value="C:nucleolus"/>
    <property type="evidence" value="ECO:0000318"/>
    <property type="project" value="GO_Central"/>
</dbReference>
<evidence type="ECO:0000313" key="8">
    <source>
        <dbReference type="Proteomes" id="UP000054558"/>
    </source>
</evidence>
<evidence type="ECO:0000256" key="6">
    <source>
        <dbReference type="SAM" id="MobiDB-lite"/>
    </source>
</evidence>
<evidence type="ECO:0000256" key="3">
    <source>
        <dbReference type="ARBA" id="ARBA00022517"/>
    </source>
</evidence>
<dbReference type="Pfam" id="PF07767">
    <property type="entry name" value="Nop53"/>
    <property type="match status" value="1"/>
</dbReference>
<dbReference type="AlphaFoldDB" id="A0A1Y1I8Y5"/>
<evidence type="ECO:0000256" key="4">
    <source>
        <dbReference type="ARBA" id="ARBA00023242"/>
    </source>
</evidence>
<keyword evidence="3 5" id="KW-0690">Ribosome biogenesis</keyword>
<feature type="compositionally biased region" description="Acidic residues" evidence="6">
    <location>
        <begin position="200"/>
        <end position="228"/>
    </location>
</feature>
<accession>A0A1Y1I8Y5</accession>
<comment type="subcellular location">
    <subcellularLocation>
        <location evidence="5">Nucleus</location>
        <location evidence="5">Nucleolus</location>
    </subcellularLocation>
    <subcellularLocation>
        <location evidence="5">Nucleus</location>
        <location evidence="5">Nucleoplasm</location>
    </subcellularLocation>
</comment>
<comment type="similarity">
    <text evidence="1 5">Belongs to the NOP53 family.</text>
</comment>
<feature type="region of interest" description="Disordered" evidence="6">
    <location>
        <begin position="355"/>
        <end position="388"/>
    </location>
</feature>
<feature type="compositionally biased region" description="Basic residues" evidence="6">
    <location>
        <begin position="1"/>
        <end position="15"/>
    </location>
</feature>
<dbReference type="PANTHER" id="PTHR14211:SF7">
    <property type="entry name" value="RIBOSOME BIOGENESIS PROTEIN NOP53"/>
    <property type="match status" value="1"/>
</dbReference>
<feature type="region of interest" description="Disordered" evidence="6">
    <location>
        <begin position="93"/>
        <end position="164"/>
    </location>
</feature>
<sequence>MGKAKTSRKGKKAWRKNISSEAHEELVEQSTKEARVGGPLDQLPDDALFFVDKEKDLAVERKVNKVRNKGPLHCESILARSSLVAPVRWSTRKKAAENKAAPQKLTGSAVSIKKESKTKGEKRVLDIWDDASAQPSKKAAKRPQSIAPAVEVDLPGCSYNPDTEDHQDALAKAVADEMQKQYAKAVEPTPPQRASNGAQDWDEEERFFLEADEAAGTSEAEDEQDAEEAQVSTSRRADASGKLTRVDLNRRMRRLKQEAEEAKRKELKKLRTDLERLEQIMGDVEAEQREKEMRLLRKKIAAAERAAAAPPRLGKHKFKPEPVHVLLSDELTGSLRNMKAYPALAKDRFKSLQRRGLIEPRVPSKGRKSNVRRVTYEQGSKGAKEREMHAEMLARKALREQGREFEEVL</sequence>
<proteinExistence type="inferred from homology"/>
<feature type="compositionally biased region" description="Basic and acidic residues" evidence="6">
    <location>
        <begin position="235"/>
        <end position="250"/>
    </location>
</feature>
<evidence type="ECO:0000256" key="5">
    <source>
        <dbReference type="PIRNR" id="PIRNR017302"/>
    </source>
</evidence>
<dbReference type="STRING" id="105231.A0A1Y1I8Y5"/>
<evidence type="ECO:0000256" key="1">
    <source>
        <dbReference type="ARBA" id="ARBA00008838"/>
    </source>
</evidence>
<feature type="region of interest" description="Disordered" evidence="6">
    <location>
        <begin position="1"/>
        <end position="39"/>
    </location>
</feature>
<evidence type="ECO:0000256" key="2">
    <source>
        <dbReference type="ARBA" id="ARBA00018339"/>
    </source>
</evidence>
<dbReference type="EMBL" id="DF237299">
    <property type="protein sequence ID" value="GAQ87400.1"/>
    <property type="molecule type" value="Genomic_DNA"/>
</dbReference>
<dbReference type="GO" id="GO:0008097">
    <property type="term" value="F:5S rRNA binding"/>
    <property type="evidence" value="ECO:0000318"/>
    <property type="project" value="GO_Central"/>
</dbReference>
<reference evidence="7 8" key="1">
    <citation type="journal article" date="2014" name="Nat. Commun.">
        <title>Klebsormidium flaccidum genome reveals primary factors for plant terrestrial adaptation.</title>
        <authorList>
            <person name="Hori K."/>
            <person name="Maruyama F."/>
            <person name="Fujisawa T."/>
            <person name="Togashi T."/>
            <person name="Yamamoto N."/>
            <person name="Seo M."/>
            <person name="Sato S."/>
            <person name="Yamada T."/>
            <person name="Mori H."/>
            <person name="Tajima N."/>
            <person name="Moriyama T."/>
            <person name="Ikeuchi M."/>
            <person name="Watanabe M."/>
            <person name="Wada H."/>
            <person name="Kobayashi K."/>
            <person name="Saito M."/>
            <person name="Masuda T."/>
            <person name="Sasaki-Sekimoto Y."/>
            <person name="Mashiguchi K."/>
            <person name="Awai K."/>
            <person name="Shimojima M."/>
            <person name="Masuda S."/>
            <person name="Iwai M."/>
            <person name="Nobusawa T."/>
            <person name="Narise T."/>
            <person name="Kondo S."/>
            <person name="Saito H."/>
            <person name="Sato R."/>
            <person name="Murakawa M."/>
            <person name="Ihara Y."/>
            <person name="Oshima-Yamada Y."/>
            <person name="Ohtaka K."/>
            <person name="Satoh M."/>
            <person name="Sonobe K."/>
            <person name="Ishii M."/>
            <person name="Ohtani R."/>
            <person name="Kanamori-Sato M."/>
            <person name="Honoki R."/>
            <person name="Miyazaki D."/>
            <person name="Mochizuki H."/>
            <person name="Umetsu J."/>
            <person name="Higashi K."/>
            <person name="Shibata D."/>
            <person name="Kamiya Y."/>
            <person name="Sato N."/>
            <person name="Nakamura Y."/>
            <person name="Tabata S."/>
            <person name="Ida S."/>
            <person name="Kurokawa K."/>
            <person name="Ohta H."/>
        </authorList>
    </citation>
    <scope>NUCLEOTIDE SEQUENCE [LARGE SCALE GENOMIC DNA]</scope>
    <source>
        <strain evidence="7 8">NIES-2285</strain>
    </source>
</reference>
<name>A0A1Y1I8Y5_KLENI</name>
<organism evidence="7 8">
    <name type="scientific">Klebsormidium nitens</name>
    <name type="common">Green alga</name>
    <name type="synonym">Ulothrix nitens</name>
    <dbReference type="NCBI Taxonomy" id="105231"/>
    <lineage>
        <taxon>Eukaryota</taxon>
        <taxon>Viridiplantae</taxon>
        <taxon>Streptophyta</taxon>
        <taxon>Klebsormidiophyceae</taxon>
        <taxon>Klebsormidiales</taxon>
        <taxon>Klebsormidiaceae</taxon>
        <taxon>Klebsormidium</taxon>
    </lineage>
</organism>
<keyword evidence="4 5" id="KW-0539">Nucleus</keyword>
<dbReference type="GO" id="GO:0006364">
    <property type="term" value="P:rRNA processing"/>
    <property type="evidence" value="ECO:0000318"/>
    <property type="project" value="GO_Central"/>
</dbReference>
<comment type="function">
    <text evidence="5">May play a role in ribosome biogenesis.</text>
</comment>